<dbReference type="InterPro" id="IPR036457">
    <property type="entry name" value="PPM-type-like_dom_sf"/>
</dbReference>
<keyword evidence="11" id="KW-1185">Reference proteome</keyword>
<feature type="domain" description="PPM-type phosphatase" evidence="9">
    <location>
        <begin position="2"/>
        <end position="241"/>
    </location>
</feature>
<dbReference type="Gene3D" id="3.60.40.10">
    <property type="entry name" value="PPM-type phosphatase domain"/>
    <property type="match status" value="1"/>
</dbReference>
<protein>
    <recommendedName>
        <fullName evidence="2">protein-serine/threonine phosphatase</fullName>
        <ecNumber evidence="2">3.1.3.16</ecNumber>
    </recommendedName>
</protein>
<reference evidence="10 11" key="1">
    <citation type="submission" date="2013-03" db="EMBL/GenBank/DDBJ databases">
        <title>The Genome Sequence of Enterococcus sulfureus ATCC_49903 (PacBio/Illumina hybrid assembly).</title>
        <authorList>
            <consortium name="The Broad Institute Genomics Platform"/>
            <consortium name="The Broad Institute Genome Sequencing Center for Infectious Disease"/>
            <person name="Earl A."/>
            <person name="Russ C."/>
            <person name="Gilmore M."/>
            <person name="Surin D."/>
            <person name="Walker B."/>
            <person name="Young S."/>
            <person name="Zeng Q."/>
            <person name="Gargeya S."/>
            <person name="Fitzgerald M."/>
            <person name="Haas B."/>
            <person name="Abouelleil A."/>
            <person name="Allen A.W."/>
            <person name="Alvarado L."/>
            <person name="Arachchi H.M."/>
            <person name="Berlin A.M."/>
            <person name="Chapman S.B."/>
            <person name="Gainer-Dewar J."/>
            <person name="Goldberg J."/>
            <person name="Griggs A."/>
            <person name="Gujja S."/>
            <person name="Hansen M."/>
            <person name="Howarth C."/>
            <person name="Imamovic A."/>
            <person name="Ireland A."/>
            <person name="Larimer J."/>
            <person name="McCowan C."/>
            <person name="Murphy C."/>
            <person name="Pearson M."/>
            <person name="Poon T.W."/>
            <person name="Priest M."/>
            <person name="Roberts A."/>
            <person name="Saif S."/>
            <person name="Shea T."/>
            <person name="Sisk P."/>
            <person name="Sykes S."/>
            <person name="Wortman J."/>
            <person name="Nusbaum C."/>
            <person name="Birren B."/>
        </authorList>
    </citation>
    <scope>NUCLEOTIDE SEQUENCE [LARGE SCALE GENOMIC DNA]</scope>
    <source>
        <strain evidence="10 11">ATCC 49903</strain>
    </source>
</reference>
<dbReference type="InterPro" id="IPR001932">
    <property type="entry name" value="PPM-type_phosphatase-like_dom"/>
</dbReference>
<keyword evidence="5" id="KW-0904">Protein phosphatase</keyword>
<keyword evidence="3" id="KW-0479">Metal-binding</keyword>
<dbReference type="SMART" id="SM00332">
    <property type="entry name" value="PP2Cc"/>
    <property type="match status" value="1"/>
</dbReference>
<evidence type="ECO:0000256" key="3">
    <source>
        <dbReference type="ARBA" id="ARBA00022723"/>
    </source>
</evidence>
<evidence type="ECO:0000256" key="1">
    <source>
        <dbReference type="ARBA" id="ARBA00001936"/>
    </source>
</evidence>
<accession>S0L4Y1</accession>
<evidence type="ECO:0000256" key="4">
    <source>
        <dbReference type="ARBA" id="ARBA00022801"/>
    </source>
</evidence>
<dbReference type="EMBL" id="ASWO01000003">
    <property type="protein sequence ID" value="EOT86127.1"/>
    <property type="molecule type" value="Genomic_DNA"/>
</dbReference>
<keyword evidence="6" id="KW-0464">Manganese</keyword>
<evidence type="ECO:0000256" key="5">
    <source>
        <dbReference type="ARBA" id="ARBA00022912"/>
    </source>
</evidence>
<dbReference type="eggNOG" id="COG0631">
    <property type="taxonomic scope" value="Bacteria"/>
</dbReference>
<dbReference type="AlphaFoldDB" id="S0L4Y1"/>
<dbReference type="NCBIfam" id="NF033484">
    <property type="entry name" value="Stp1_PP2C_phos"/>
    <property type="match status" value="1"/>
</dbReference>
<dbReference type="GO" id="GO:0004722">
    <property type="term" value="F:protein serine/threonine phosphatase activity"/>
    <property type="evidence" value="ECO:0007669"/>
    <property type="project" value="UniProtKB-EC"/>
</dbReference>
<dbReference type="EC" id="3.1.3.16" evidence="2"/>
<dbReference type="FunFam" id="3.60.40.10:FF:000002">
    <property type="entry name" value="Serine/threonine phosphatase stp"/>
    <property type="match status" value="1"/>
</dbReference>
<dbReference type="GO" id="GO:0046872">
    <property type="term" value="F:metal ion binding"/>
    <property type="evidence" value="ECO:0007669"/>
    <property type="project" value="UniProtKB-KW"/>
</dbReference>
<comment type="catalytic activity">
    <reaction evidence="7">
        <text>O-phospho-L-seryl-[protein] + H2O = L-seryl-[protein] + phosphate</text>
        <dbReference type="Rhea" id="RHEA:20629"/>
        <dbReference type="Rhea" id="RHEA-COMP:9863"/>
        <dbReference type="Rhea" id="RHEA-COMP:11604"/>
        <dbReference type="ChEBI" id="CHEBI:15377"/>
        <dbReference type="ChEBI" id="CHEBI:29999"/>
        <dbReference type="ChEBI" id="CHEBI:43474"/>
        <dbReference type="ChEBI" id="CHEBI:83421"/>
        <dbReference type="EC" id="3.1.3.16"/>
    </reaction>
</comment>
<dbReference type="InterPro" id="IPR015655">
    <property type="entry name" value="PP2C"/>
</dbReference>
<dbReference type="SUPFAM" id="SSF81606">
    <property type="entry name" value="PP2C-like"/>
    <property type="match status" value="1"/>
</dbReference>
<keyword evidence="4" id="KW-0378">Hydrolase</keyword>
<name>S0L4Y1_9ENTE</name>
<proteinExistence type="predicted"/>
<evidence type="ECO:0000313" key="10">
    <source>
        <dbReference type="EMBL" id="EOT86127.1"/>
    </source>
</evidence>
<dbReference type="PANTHER" id="PTHR47992">
    <property type="entry name" value="PROTEIN PHOSPHATASE"/>
    <property type="match status" value="1"/>
</dbReference>
<dbReference type="STRING" id="1140003.OMY_01710"/>
<dbReference type="PATRIC" id="fig|1140003.3.peg.1648"/>
<dbReference type="RefSeq" id="WP_016186147.1">
    <property type="nucleotide sequence ID" value="NZ_ASWO01000003.1"/>
</dbReference>
<dbReference type="PROSITE" id="PS51746">
    <property type="entry name" value="PPM_2"/>
    <property type="match status" value="1"/>
</dbReference>
<evidence type="ECO:0000313" key="11">
    <source>
        <dbReference type="Proteomes" id="UP000015961"/>
    </source>
</evidence>
<comment type="catalytic activity">
    <reaction evidence="8">
        <text>O-phospho-L-threonyl-[protein] + H2O = L-threonyl-[protein] + phosphate</text>
        <dbReference type="Rhea" id="RHEA:47004"/>
        <dbReference type="Rhea" id="RHEA-COMP:11060"/>
        <dbReference type="Rhea" id="RHEA-COMP:11605"/>
        <dbReference type="ChEBI" id="CHEBI:15377"/>
        <dbReference type="ChEBI" id="CHEBI:30013"/>
        <dbReference type="ChEBI" id="CHEBI:43474"/>
        <dbReference type="ChEBI" id="CHEBI:61977"/>
        <dbReference type="EC" id="3.1.3.16"/>
    </reaction>
</comment>
<evidence type="ECO:0000256" key="8">
    <source>
        <dbReference type="ARBA" id="ARBA00048336"/>
    </source>
</evidence>
<evidence type="ECO:0000256" key="6">
    <source>
        <dbReference type="ARBA" id="ARBA00023211"/>
    </source>
</evidence>
<dbReference type="SMART" id="SM00331">
    <property type="entry name" value="PP2C_SIG"/>
    <property type="match status" value="1"/>
</dbReference>
<dbReference type="OrthoDB" id="9801841at2"/>
<evidence type="ECO:0000256" key="7">
    <source>
        <dbReference type="ARBA" id="ARBA00047761"/>
    </source>
</evidence>
<evidence type="ECO:0000259" key="9">
    <source>
        <dbReference type="PROSITE" id="PS51746"/>
    </source>
</evidence>
<sequence>MEVSFLSDVGQKRNSNQDYAQTFLNQKGYLLALLADGMGGHKAGDVASRQTVEDIGKAWEVSDISDCELATRWLIKQIQNENQRIHDLGKSTPELSGMGTTIVAVCVIGDQFALAHVGDSRMYLLREGELIQLTEDHSLVNELVKTGEITPEMAINHPRKNILTRSIGMPGLVEVDVTSHFLSAHDYLLLCSDGLTNMLSDAEIKQIIEDYPTMKERVATLVEGANFRGGLDNITAILIHYGGEANV</sequence>
<dbReference type="CDD" id="cd00143">
    <property type="entry name" value="PP2Cc"/>
    <property type="match status" value="1"/>
</dbReference>
<comment type="cofactor">
    <cofactor evidence="1">
        <name>Mn(2+)</name>
        <dbReference type="ChEBI" id="CHEBI:29035"/>
    </cofactor>
</comment>
<gene>
    <name evidence="10" type="ORF">I573_00880</name>
</gene>
<comment type="caution">
    <text evidence="10">The sequence shown here is derived from an EMBL/GenBank/DDBJ whole genome shotgun (WGS) entry which is preliminary data.</text>
</comment>
<evidence type="ECO:0000256" key="2">
    <source>
        <dbReference type="ARBA" id="ARBA00013081"/>
    </source>
</evidence>
<dbReference type="Proteomes" id="UP000015961">
    <property type="component" value="Unassembled WGS sequence"/>
</dbReference>
<organism evidence="10 11">
    <name type="scientific">Enterococcus sulfureus ATCC 49903</name>
    <dbReference type="NCBI Taxonomy" id="1140003"/>
    <lineage>
        <taxon>Bacteria</taxon>
        <taxon>Bacillati</taxon>
        <taxon>Bacillota</taxon>
        <taxon>Bacilli</taxon>
        <taxon>Lactobacillales</taxon>
        <taxon>Enterococcaceae</taxon>
        <taxon>Enterococcus</taxon>
    </lineage>
</organism>
<dbReference type="Pfam" id="PF13672">
    <property type="entry name" value="PP2C_2"/>
    <property type="match status" value="1"/>
</dbReference>